<dbReference type="PROSITE" id="PS00073">
    <property type="entry name" value="ACYL_COA_DH_2"/>
    <property type="match status" value="1"/>
</dbReference>
<dbReference type="InterPro" id="IPR009100">
    <property type="entry name" value="AcylCoA_DH/oxidase_NM_dom_sf"/>
</dbReference>
<accession>A0A1H5CRE1</accession>
<dbReference type="GO" id="GO:0050660">
    <property type="term" value="F:flavin adenine dinucleotide binding"/>
    <property type="evidence" value="ECO:0007669"/>
    <property type="project" value="InterPro"/>
</dbReference>
<gene>
    <name evidence="11" type="ORF">SAMN04489727_8929</name>
</gene>
<dbReference type="Gene3D" id="2.40.110.10">
    <property type="entry name" value="Butyryl-CoA Dehydrogenase, subunit A, domain 2"/>
    <property type="match status" value="1"/>
</dbReference>
<evidence type="ECO:0000256" key="5">
    <source>
        <dbReference type="ARBA" id="ARBA00022827"/>
    </source>
</evidence>
<dbReference type="FunFam" id="1.20.140.10:FF:000001">
    <property type="entry name" value="Acyl-CoA dehydrogenase"/>
    <property type="match status" value="1"/>
</dbReference>
<dbReference type="RefSeq" id="WP_091318329.1">
    <property type="nucleotide sequence ID" value="NZ_FNSO01000004.1"/>
</dbReference>
<feature type="domain" description="Acyl-CoA oxidase/dehydrogenase middle" evidence="9">
    <location>
        <begin position="125"/>
        <end position="205"/>
    </location>
</feature>
<evidence type="ECO:0000256" key="1">
    <source>
        <dbReference type="ARBA" id="ARBA00001974"/>
    </source>
</evidence>
<evidence type="ECO:0000259" key="10">
    <source>
        <dbReference type="Pfam" id="PF02771"/>
    </source>
</evidence>
<organism evidence="11 12">
    <name type="scientific">Amycolatopsis tolypomycina</name>
    <dbReference type="NCBI Taxonomy" id="208445"/>
    <lineage>
        <taxon>Bacteria</taxon>
        <taxon>Bacillati</taxon>
        <taxon>Actinomycetota</taxon>
        <taxon>Actinomycetes</taxon>
        <taxon>Pseudonocardiales</taxon>
        <taxon>Pseudonocardiaceae</taxon>
        <taxon>Amycolatopsis</taxon>
    </lineage>
</organism>
<evidence type="ECO:0000313" key="12">
    <source>
        <dbReference type="Proteomes" id="UP000199622"/>
    </source>
</evidence>
<dbReference type="PANTHER" id="PTHR48083">
    <property type="entry name" value="MEDIUM-CHAIN SPECIFIC ACYL-COA DEHYDROGENASE, MITOCHONDRIAL-RELATED"/>
    <property type="match status" value="1"/>
</dbReference>
<dbReference type="InterPro" id="IPR009075">
    <property type="entry name" value="AcylCo_DH/oxidase_C"/>
</dbReference>
<dbReference type="InterPro" id="IPR013786">
    <property type="entry name" value="AcylCoA_DH/ox_N"/>
</dbReference>
<evidence type="ECO:0000256" key="6">
    <source>
        <dbReference type="ARBA" id="ARBA00023002"/>
    </source>
</evidence>
<dbReference type="Proteomes" id="UP000199622">
    <property type="component" value="Unassembled WGS sequence"/>
</dbReference>
<dbReference type="FunFam" id="2.40.110.10:FF:000002">
    <property type="entry name" value="Acyl-CoA dehydrogenase fadE12"/>
    <property type="match status" value="1"/>
</dbReference>
<evidence type="ECO:0000259" key="9">
    <source>
        <dbReference type="Pfam" id="PF02770"/>
    </source>
</evidence>
<dbReference type="GO" id="GO:0005737">
    <property type="term" value="C:cytoplasm"/>
    <property type="evidence" value="ECO:0007669"/>
    <property type="project" value="TreeGrafter"/>
</dbReference>
<evidence type="ECO:0000256" key="4">
    <source>
        <dbReference type="ARBA" id="ARBA00022630"/>
    </source>
</evidence>
<feature type="domain" description="Acyl-CoA dehydrogenase/oxidase N-terminal" evidence="10">
    <location>
        <begin position="7"/>
        <end position="121"/>
    </location>
</feature>
<dbReference type="Gene3D" id="1.10.540.10">
    <property type="entry name" value="Acyl-CoA dehydrogenase/oxidase, N-terminal domain"/>
    <property type="match status" value="1"/>
</dbReference>
<evidence type="ECO:0000256" key="2">
    <source>
        <dbReference type="ARBA" id="ARBA00009347"/>
    </source>
</evidence>
<dbReference type="Pfam" id="PF02771">
    <property type="entry name" value="Acyl-CoA_dh_N"/>
    <property type="match status" value="1"/>
</dbReference>
<dbReference type="SUPFAM" id="SSF47203">
    <property type="entry name" value="Acyl-CoA dehydrogenase C-terminal domain-like"/>
    <property type="match status" value="1"/>
</dbReference>
<evidence type="ECO:0000256" key="3">
    <source>
        <dbReference type="ARBA" id="ARBA00019125"/>
    </source>
</evidence>
<evidence type="ECO:0000259" key="8">
    <source>
        <dbReference type="Pfam" id="PF00441"/>
    </source>
</evidence>
<comment type="similarity">
    <text evidence="2 7">Belongs to the acyl-CoA dehydrogenase family.</text>
</comment>
<name>A0A1H5CRE1_9PSEU</name>
<comment type="cofactor">
    <cofactor evidence="1 7">
        <name>FAD</name>
        <dbReference type="ChEBI" id="CHEBI:57692"/>
    </cofactor>
</comment>
<dbReference type="InterPro" id="IPR006091">
    <property type="entry name" value="Acyl-CoA_Oxase/DH_mid-dom"/>
</dbReference>
<sequence>MDFSLSTEEREVRDWVRTFVQRELVPLEQEVLRRERAHQPGLTGEELKDLQLKAKESGFWGVLTPEEYGGMGLSAVMAALLEAELGRTFVPFRFGGAADNILFHANEEQKQTYLLPTISGERKSCFAITEPGAGSDAKAIRTTARKDGSDWIINGEKTFITGGNEADFTMVFAITDPEKGANGGVTCFLVDREAGWKSEYIDTMGEWGPASLIFQDVRVPETQILGEEGRGFELAMQWIGQGRYLLPARAIGSCERLISMAIEHANTRETFGQKIAERQAIQWMIADSGVELEALRWLVLHAAWQVDQGLDSRHAQSMAKLYGGQKANEIVDRVLQIHGGMGYTRELPVERWYRELRLLRIYEGTDEIQRRTIARNLLKGHVKVGGTLG</sequence>
<dbReference type="Pfam" id="PF02770">
    <property type="entry name" value="Acyl-CoA_dh_M"/>
    <property type="match status" value="1"/>
</dbReference>
<evidence type="ECO:0000256" key="7">
    <source>
        <dbReference type="RuleBase" id="RU362125"/>
    </source>
</evidence>
<dbReference type="EMBL" id="FNSO01000004">
    <property type="protein sequence ID" value="SED69183.1"/>
    <property type="molecule type" value="Genomic_DNA"/>
</dbReference>
<keyword evidence="4 7" id="KW-0285">Flavoprotein</keyword>
<dbReference type="InterPro" id="IPR006089">
    <property type="entry name" value="Acyl-CoA_DH_CS"/>
</dbReference>
<dbReference type="AlphaFoldDB" id="A0A1H5CRE1"/>
<keyword evidence="5 7" id="KW-0274">FAD</keyword>
<dbReference type="InterPro" id="IPR037069">
    <property type="entry name" value="AcylCoA_DH/ox_N_sf"/>
</dbReference>
<dbReference type="Gene3D" id="1.20.140.10">
    <property type="entry name" value="Butyryl-CoA Dehydrogenase, subunit A, domain 3"/>
    <property type="match status" value="1"/>
</dbReference>
<dbReference type="GO" id="GO:0033539">
    <property type="term" value="P:fatty acid beta-oxidation using acyl-CoA dehydrogenase"/>
    <property type="evidence" value="ECO:0007669"/>
    <property type="project" value="TreeGrafter"/>
</dbReference>
<proteinExistence type="inferred from homology"/>
<reference evidence="12" key="1">
    <citation type="submission" date="2016-10" db="EMBL/GenBank/DDBJ databases">
        <authorList>
            <person name="Varghese N."/>
            <person name="Submissions S."/>
        </authorList>
    </citation>
    <scope>NUCLEOTIDE SEQUENCE [LARGE SCALE GENOMIC DNA]</scope>
    <source>
        <strain evidence="12">DSM 44544</strain>
    </source>
</reference>
<feature type="domain" description="Acyl-CoA dehydrogenase/oxidase C-terminal" evidence="8">
    <location>
        <begin position="229"/>
        <end position="378"/>
    </location>
</feature>
<dbReference type="Pfam" id="PF00441">
    <property type="entry name" value="Acyl-CoA_dh_1"/>
    <property type="match status" value="1"/>
</dbReference>
<dbReference type="InterPro" id="IPR036250">
    <property type="entry name" value="AcylCo_DH-like_C"/>
</dbReference>
<dbReference type="STRING" id="208445.SAMN04489727_8929"/>
<protein>
    <recommendedName>
        <fullName evidence="3">Medium-chain specific acyl-CoA dehydrogenase, mitochondrial</fullName>
    </recommendedName>
</protein>
<dbReference type="OrthoDB" id="8876745at2"/>
<dbReference type="GO" id="GO:0003995">
    <property type="term" value="F:acyl-CoA dehydrogenase activity"/>
    <property type="evidence" value="ECO:0007669"/>
    <property type="project" value="InterPro"/>
</dbReference>
<dbReference type="InterPro" id="IPR050741">
    <property type="entry name" value="Acyl-CoA_dehydrogenase"/>
</dbReference>
<dbReference type="PROSITE" id="PS00072">
    <property type="entry name" value="ACYL_COA_DH_1"/>
    <property type="match status" value="1"/>
</dbReference>
<dbReference type="SUPFAM" id="SSF56645">
    <property type="entry name" value="Acyl-CoA dehydrogenase NM domain-like"/>
    <property type="match status" value="1"/>
</dbReference>
<dbReference type="PANTHER" id="PTHR48083:SF2">
    <property type="entry name" value="MEDIUM-CHAIN SPECIFIC ACYL-COA DEHYDROGENASE, MITOCHONDRIAL"/>
    <property type="match status" value="1"/>
</dbReference>
<dbReference type="InterPro" id="IPR046373">
    <property type="entry name" value="Acyl-CoA_Oxase/DH_mid-dom_sf"/>
</dbReference>
<evidence type="ECO:0000313" key="11">
    <source>
        <dbReference type="EMBL" id="SED69183.1"/>
    </source>
</evidence>
<keyword evidence="6 7" id="KW-0560">Oxidoreductase</keyword>
<keyword evidence="12" id="KW-1185">Reference proteome</keyword>